<evidence type="ECO:0000313" key="1">
    <source>
        <dbReference type="EMBL" id="GAC28521.1"/>
    </source>
</evidence>
<sequence>MPTHIIKRLDQAALLTDPLKLQLMEQFSVEPRTTKQVADLMVLKAPRLYRHVEALVEAGLLVFIREQPKRGTVERYYQTIASRFELDPELLNAGNLAEDENNEMTKLIRQIFHDTQQELISLIQNTAIAELENDISPIVMRLTGSVSPKEFAALRHKLIEWLGECELKSEEEGQIPLRGLITFFPLKAVDTK</sequence>
<dbReference type="Gene3D" id="1.10.10.10">
    <property type="entry name" value="Winged helix-like DNA-binding domain superfamily/Winged helix DNA-binding domain"/>
    <property type="match status" value="1"/>
</dbReference>
<organism evidence="1 2">
    <name type="scientific">Brumicola pallidula DSM 14239 = ACAM 615</name>
    <dbReference type="NCBI Taxonomy" id="1121922"/>
    <lineage>
        <taxon>Bacteria</taxon>
        <taxon>Pseudomonadati</taxon>
        <taxon>Pseudomonadota</taxon>
        <taxon>Gammaproteobacteria</taxon>
        <taxon>Alteromonadales</taxon>
        <taxon>Alteromonadaceae</taxon>
        <taxon>Brumicola</taxon>
    </lineage>
</organism>
<protein>
    <recommendedName>
        <fullName evidence="3">HTH arsR-type domain-containing protein</fullName>
    </recommendedName>
</protein>
<dbReference type="RefSeq" id="WP_006010751.1">
    <property type="nucleotide sequence ID" value="NZ_AUAV01000015.1"/>
</dbReference>
<proteinExistence type="predicted"/>
<dbReference type="InterPro" id="IPR036388">
    <property type="entry name" value="WH-like_DNA-bd_sf"/>
</dbReference>
<dbReference type="AlphaFoldDB" id="K6YX13"/>
<keyword evidence="2" id="KW-1185">Reference proteome</keyword>
<dbReference type="EMBL" id="BAEQ01000024">
    <property type="protein sequence ID" value="GAC28521.1"/>
    <property type="molecule type" value="Genomic_DNA"/>
</dbReference>
<dbReference type="Proteomes" id="UP000006251">
    <property type="component" value="Unassembled WGS sequence"/>
</dbReference>
<name>K6YX13_9ALTE</name>
<gene>
    <name evidence="1" type="ORF">GPAL_1657</name>
</gene>
<dbReference type="SUPFAM" id="SSF46785">
    <property type="entry name" value="Winged helix' DNA-binding domain"/>
    <property type="match status" value="1"/>
</dbReference>
<reference evidence="2" key="1">
    <citation type="journal article" date="2014" name="Environ. Microbiol.">
        <title>Comparative genomics of the marine bacterial genus Glaciecola reveals the high degree of genomic diversity and genomic characteristic for cold adaptation.</title>
        <authorList>
            <person name="Qin Q.L."/>
            <person name="Xie B.B."/>
            <person name="Yu Y."/>
            <person name="Shu Y.L."/>
            <person name="Rong J.C."/>
            <person name="Zhang Y.J."/>
            <person name="Zhao D.L."/>
            <person name="Chen X.L."/>
            <person name="Zhang X.Y."/>
            <person name="Chen B."/>
            <person name="Zhou B.C."/>
            <person name="Zhang Y.Z."/>
        </authorList>
    </citation>
    <scope>NUCLEOTIDE SEQUENCE [LARGE SCALE GENOMIC DNA]</scope>
    <source>
        <strain evidence="2">ACAM 615</strain>
    </source>
</reference>
<evidence type="ECO:0000313" key="2">
    <source>
        <dbReference type="Proteomes" id="UP000006251"/>
    </source>
</evidence>
<comment type="caution">
    <text evidence="1">The sequence shown here is derived from an EMBL/GenBank/DDBJ whole genome shotgun (WGS) entry which is preliminary data.</text>
</comment>
<evidence type="ECO:0008006" key="3">
    <source>
        <dbReference type="Google" id="ProtNLM"/>
    </source>
</evidence>
<dbReference type="STRING" id="1121922.GCA_000428905_02901"/>
<accession>K6YX13</accession>
<dbReference type="InterPro" id="IPR036390">
    <property type="entry name" value="WH_DNA-bd_sf"/>
</dbReference>
<dbReference type="OrthoDB" id="46768at2"/>